<dbReference type="Gene3D" id="2.60.40.790">
    <property type="match status" value="1"/>
</dbReference>
<sequence length="221" mass="25498">MHLLLLGLGFYYLFHYQLNYLSFHFYPFLETMKRILFPIIFKQSKMLTPALYNAFGTTPVSRSLTPYWGGRRNWWVDPSDQMDRWMQSIDRYFDEQTGFQLRDHSAKLEIEPNGDFTYKVDASGFRPEELTVEVQGNEVVISGEHREKNQGESVHRQFVRRVYIPEGIKKESVKCDMDSNGRLCVCAKQNVEGKRTIPIDFKPASNTAAAPIAGGQAAQTK</sequence>
<dbReference type="GO" id="GO:0051082">
    <property type="term" value="F:unfolded protein binding"/>
    <property type="evidence" value="ECO:0007669"/>
    <property type="project" value="TreeGrafter"/>
</dbReference>
<evidence type="ECO:0000313" key="4">
    <source>
        <dbReference type="EMBL" id="KAF7638980.1"/>
    </source>
</evidence>
<dbReference type="PANTHER" id="PTHR45640">
    <property type="entry name" value="HEAT SHOCK PROTEIN HSP-12.2-RELATED"/>
    <property type="match status" value="1"/>
</dbReference>
<dbReference type="InterPro" id="IPR002068">
    <property type="entry name" value="A-crystallin/Hsp20_dom"/>
</dbReference>
<dbReference type="InterPro" id="IPR001436">
    <property type="entry name" value="Alpha-crystallin/sHSP_animal"/>
</dbReference>
<evidence type="ECO:0000313" key="5">
    <source>
        <dbReference type="Proteomes" id="UP000605970"/>
    </source>
</evidence>
<dbReference type="PANTHER" id="PTHR45640:SF26">
    <property type="entry name" value="RE23625P"/>
    <property type="match status" value="1"/>
</dbReference>
<feature type="domain" description="SHSP" evidence="3">
    <location>
        <begin position="96"/>
        <end position="202"/>
    </location>
</feature>
<dbReference type="CDD" id="cd06526">
    <property type="entry name" value="metazoan_ACD"/>
    <property type="match status" value="1"/>
</dbReference>
<protein>
    <submittedName>
        <fullName evidence="4">SHSP domain-containing protein</fullName>
    </submittedName>
</protein>
<comment type="caution">
    <text evidence="4">The sequence shown here is derived from an EMBL/GenBank/DDBJ whole genome shotgun (WGS) entry which is preliminary data.</text>
</comment>
<dbReference type="GO" id="GO:0009408">
    <property type="term" value="P:response to heat"/>
    <property type="evidence" value="ECO:0007669"/>
    <property type="project" value="TreeGrafter"/>
</dbReference>
<reference evidence="4" key="1">
    <citation type="journal article" date="2020" name="Ecol. Evol.">
        <title>Genome structure and content of the rice root-knot nematode (Meloidogyne graminicola).</title>
        <authorList>
            <person name="Phan N.T."/>
            <person name="Danchin E.G.J."/>
            <person name="Klopp C."/>
            <person name="Perfus-Barbeoch L."/>
            <person name="Kozlowski D.K."/>
            <person name="Koutsovoulos G.D."/>
            <person name="Lopez-Roques C."/>
            <person name="Bouchez O."/>
            <person name="Zahm M."/>
            <person name="Besnard G."/>
            <person name="Bellafiore S."/>
        </authorList>
    </citation>
    <scope>NUCLEOTIDE SEQUENCE</scope>
    <source>
        <strain evidence="4">VN-18</strain>
    </source>
</reference>
<dbReference type="Pfam" id="PF00011">
    <property type="entry name" value="HSP20"/>
    <property type="match status" value="1"/>
</dbReference>
<dbReference type="InterPro" id="IPR008978">
    <property type="entry name" value="HSP20-like_chaperone"/>
</dbReference>
<evidence type="ECO:0000256" key="1">
    <source>
        <dbReference type="PROSITE-ProRule" id="PRU00285"/>
    </source>
</evidence>
<dbReference type="GO" id="GO:0005737">
    <property type="term" value="C:cytoplasm"/>
    <property type="evidence" value="ECO:0007669"/>
    <property type="project" value="TreeGrafter"/>
</dbReference>
<dbReference type="GO" id="GO:0042026">
    <property type="term" value="P:protein refolding"/>
    <property type="evidence" value="ECO:0007669"/>
    <property type="project" value="TreeGrafter"/>
</dbReference>
<dbReference type="AlphaFoldDB" id="A0A8T0A0B5"/>
<proteinExistence type="inferred from homology"/>
<dbReference type="GO" id="GO:0005634">
    <property type="term" value="C:nucleus"/>
    <property type="evidence" value="ECO:0007669"/>
    <property type="project" value="TreeGrafter"/>
</dbReference>
<comment type="similarity">
    <text evidence="1 2">Belongs to the small heat shock protein (HSP20) family.</text>
</comment>
<dbReference type="Proteomes" id="UP000605970">
    <property type="component" value="Unassembled WGS sequence"/>
</dbReference>
<gene>
    <name evidence="4" type="ORF">Mgra_00001506</name>
</gene>
<accession>A0A8T0A0B5</accession>
<dbReference type="SUPFAM" id="SSF49764">
    <property type="entry name" value="HSP20-like chaperones"/>
    <property type="match status" value="1"/>
</dbReference>
<organism evidence="4 5">
    <name type="scientific">Meloidogyne graminicola</name>
    <dbReference type="NCBI Taxonomy" id="189291"/>
    <lineage>
        <taxon>Eukaryota</taxon>
        <taxon>Metazoa</taxon>
        <taxon>Ecdysozoa</taxon>
        <taxon>Nematoda</taxon>
        <taxon>Chromadorea</taxon>
        <taxon>Rhabditida</taxon>
        <taxon>Tylenchina</taxon>
        <taxon>Tylenchomorpha</taxon>
        <taxon>Tylenchoidea</taxon>
        <taxon>Meloidogynidae</taxon>
        <taxon>Meloidogyninae</taxon>
        <taxon>Meloidogyne</taxon>
    </lineage>
</organism>
<evidence type="ECO:0000256" key="2">
    <source>
        <dbReference type="RuleBase" id="RU003616"/>
    </source>
</evidence>
<dbReference type="EMBL" id="JABEBT010000008">
    <property type="protein sequence ID" value="KAF7638980.1"/>
    <property type="molecule type" value="Genomic_DNA"/>
</dbReference>
<dbReference type="PROSITE" id="PS01031">
    <property type="entry name" value="SHSP"/>
    <property type="match status" value="1"/>
</dbReference>
<name>A0A8T0A0B5_9BILA</name>
<keyword evidence="5" id="KW-1185">Reference proteome</keyword>
<evidence type="ECO:0000259" key="3">
    <source>
        <dbReference type="PROSITE" id="PS01031"/>
    </source>
</evidence>
<dbReference type="OrthoDB" id="5779639at2759"/>